<evidence type="ECO:0000313" key="2">
    <source>
        <dbReference type="EMBL" id="KFG27506.1"/>
    </source>
</evidence>
<organism evidence="2">
    <name type="scientific">Toxoplasma gondii p89</name>
    <dbReference type="NCBI Taxonomy" id="943119"/>
    <lineage>
        <taxon>Eukaryota</taxon>
        <taxon>Sar</taxon>
        <taxon>Alveolata</taxon>
        <taxon>Apicomplexa</taxon>
        <taxon>Conoidasida</taxon>
        <taxon>Coccidia</taxon>
        <taxon>Eucoccidiorida</taxon>
        <taxon>Eimeriorina</taxon>
        <taxon>Sarcocystidae</taxon>
        <taxon>Toxoplasma</taxon>
    </lineage>
</organism>
<protein>
    <recommendedName>
        <fullName evidence="3">Transmembrane protein</fullName>
    </recommendedName>
</protein>
<sequence>MTTILYKNKNYIAQQILQTLKKCYINKKRKIKYNKYNYINIKLTYIYSQILFFLISSFIFFWILKQFYLIRFIY</sequence>
<keyword evidence="1" id="KW-1133">Transmembrane helix</keyword>
<comment type="caution">
    <text evidence="2">The sequence shown here is derived from an EMBL/GenBank/DDBJ whole genome shotgun (WGS) entry which is preliminary data.</text>
</comment>
<dbReference type="EMBL" id="AEYI02005369">
    <property type="protein sequence ID" value="KFG27506.1"/>
    <property type="molecule type" value="Genomic_DNA"/>
</dbReference>
<keyword evidence="1" id="KW-0472">Membrane</keyword>
<dbReference type="VEuPathDB" id="ToxoDB:TGP89_301996"/>
<dbReference type="AlphaFoldDB" id="A0A086J5T8"/>
<evidence type="ECO:0000256" key="1">
    <source>
        <dbReference type="SAM" id="Phobius"/>
    </source>
</evidence>
<keyword evidence="1" id="KW-0812">Transmembrane</keyword>
<gene>
    <name evidence="2" type="ORF">TGP89_301996</name>
</gene>
<reference evidence="2" key="1">
    <citation type="submission" date="2014-03" db="EMBL/GenBank/DDBJ databases">
        <authorList>
            <person name="Sibley D."/>
            <person name="Venepally P."/>
            <person name="Karamycheva S."/>
            <person name="Hadjithomas M."/>
            <person name="Khan A."/>
            <person name="Brunk B."/>
            <person name="Roos D."/>
            <person name="Caler E."/>
            <person name="Lorenzi H."/>
        </authorList>
    </citation>
    <scope>NUCLEOTIDE SEQUENCE [LARGE SCALE GENOMIC DNA]</scope>
    <source>
        <strain evidence="2">P89</strain>
        <strain>p89</strain>
    </source>
</reference>
<feature type="transmembrane region" description="Helical" evidence="1">
    <location>
        <begin position="45"/>
        <end position="64"/>
    </location>
</feature>
<proteinExistence type="predicted"/>
<accession>A0A086J5T8</accession>
<name>A0A086J5T8_TOXGO</name>
<evidence type="ECO:0008006" key="3">
    <source>
        <dbReference type="Google" id="ProtNLM"/>
    </source>
</evidence>